<sequence>MGTMKVGMPAFLMRPHSLAVAALVLLFGLAIVVPGVWSHRVIGSVGVAVCCIAICFVGRDTLPTVTKIERANMVMFSLLFVLLICN</sequence>
<proteinExistence type="predicted"/>
<reference evidence="1" key="1">
    <citation type="submission" date="2024-07" db="EMBL/GenBank/DDBJ databases">
        <authorList>
            <person name="Bringhurst R.M."/>
            <person name="Homer T.E."/>
        </authorList>
    </citation>
    <scope>NUCLEOTIDE SEQUENCE</scope>
</reference>
<accession>A0AB39CDJ0</accession>
<organism evidence="1">
    <name type="scientific">Pseudomonas phage HRDY3</name>
    <dbReference type="NCBI Taxonomy" id="3236930"/>
    <lineage>
        <taxon>Viruses</taxon>
    </lineage>
</organism>
<name>A0AB39CDJ0_9VIRU</name>
<evidence type="ECO:0008006" key="2">
    <source>
        <dbReference type="Google" id="ProtNLM"/>
    </source>
</evidence>
<protein>
    <recommendedName>
        <fullName evidence="2">Holin</fullName>
    </recommendedName>
</protein>
<dbReference type="EMBL" id="PQ015379">
    <property type="protein sequence ID" value="XDJ14961.1"/>
    <property type="molecule type" value="Genomic_DNA"/>
</dbReference>
<evidence type="ECO:0000313" key="1">
    <source>
        <dbReference type="EMBL" id="XDJ14961.1"/>
    </source>
</evidence>